<reference evidence="2 3" key="1">
    <citation type="submission" date="2020-04" db="EMBL/GenBank/DDBJ databases">
        <title>Chryseobacterium sp. RP-3-3 sp. nov., isolated from Jeju soil.</title>
        <authorList>
            <person name="Dahal R.H."/>
        </authorList>
    </citation>
    <scope>NUCLEOTIDE SEQUENCE [LARGE SCALE GENOMIC DNA]</scope>
    <source>
        <strain evidence="2 3">RP-3-3</strain>
    </source>
</reference>
<comment type="caution">
    <text evidence="2">The sequence shown here is derived from an EMBL/GenBank/DDBJ whole genome shotgun (WGS) entry which is preliminary data.</text>
</comment>
<dbReference type="Proteomes" id="UP000544054">
    <property type="component" value="Unassembled WGS sequence"/>
</dbReference>
<dbReference type="AlphaFoldDB" id="A0A7Y0AP47"/>
<dbReference type="RefSeq" id="WP_169235290.1">
    <property type="nucleotide sequence ID" value="NZ_JABBGI010000016.1"/>
</dbReference>
<sequence length="88" mass="9305">MKTFLIPVALVIMGTGGALASNIESSSSKVITIGYRVGNFGEPTCVPVKNCETVNTGVLCTYTDATGMHNLKRMGGSQCFGELYEILP</sequence>
<keyword evidence="1" id="KW-0732">Signal</keyword>
<dbReference type="EMBL" id="JABBGI010000016">
    <property type="protein sequence ID" value="NML70772.1"/>
    <property type="molecule type" value="Genomic_DNA"/>
</dbReference>
<evidence type="ECO:0000256" key="1">
    <source>
        <dbReference type="SAM" id="SignalP"/>
    </source>
</evidence>
<feature type="signal peptide" evidence="1">
    <location>
        <begin position="1"/>
        <end position="20"/>
    </location>
</feature>
<organism evidence="2 3">
    <name type="scientific">Chryseobacterium antibioticum</name>
    <dbReference type="NCBI Taxonomy" id="2728847"/>
    <lineage>
        <taxon>Bacteria</taxon>
        <taxon>Pseudomonadati</taxon>
        <taxon>Bacteroidota</taxon>
        <taxon>Flavobacteriia</taxon>
        <taxon>Flavobacteriales</taxon>
        <taxon>Weeksellaceae</taxon>
        <taxon>Chryseobacterium group</taxon>
        <taxon>Chryseobacterium</taxon>
    </lineage>
</organism>
<gene>
    <name evidence="2" type="ORF">HHL23_13345</name>
</gene>
<evidence type="ECO:0008006" key="4">
    <source>
        <dbReference type="Google" id="ProtNLM"/>
    </source>
</evidence>
<name>A0A7Y0AP47_9FLAO</name>
<evidence type="ECO:0000313" key="2">
    <source>
        <dbReference type="EMBL" id="NML70772.1"/>
    </source>
</evidence>
<feature type="chain" id="PRO_5031173942" description="NVEALA protein" evidence="1">
    <location>
        <begin position="21"/>
        <end position="88"/>
    </location>
</feature>
<protein>
    <recommendedName>
        <fullName evidence="4">NVEALA protein</fullName>
    </recommendedName>
</protein>
<keyword evidence="3" id="KW-1185">Reference proteome</keyword>
<accession>A0A7Y0AP47</accession>
<evidence type="ECO:0000313" key="3">
    <source>
        <dbReference type="Proteomes" id="UP000544054"/>
    </source>
</evidence>
<proteinExistence type="predicted"/>